<accession>G8Y232</accession>
<dbReference type="InParanoid" id="G8Y232"/>
<feature type="transmembrane region" description="Helical" evidence="1">
    <location>
        <begin position="21"/>
        <end position="41"/>
    </location>
</feature>
<dbReference type="HOGENOM" id="CLU_2074021_0_0_1"/>
<sequence length="118" mass="12608">MSAEGSVSGKERGCARGLSSWSHLAGVAAIFVVICAKPVPWQGHGPWQGWRLSRGPLFAVSREARLSSGGMVVYGAKRVLAYVATMVGSVASITCVEALHAPITLQSWRYARQGLYTM</sequence>
<keyword evidence="1" id="KW-0812">Transmembrane</keyword>
<name>G8Y232_PICSO</name>
<organism evidence="2 3">
    <name type="scientific">Pichia sorbitophila (strain ATCC MYA-4447 / BCRC 22081 / CBS 7064 / NBRC 10061 / NRRL Y-12695)</name>
    <name type="common">Hybrid yeast</name>
    <dbReference type="NCBI Taxonomy" id="559304"/>
    <lineage>
        <taxon>Eukaryota</taxon>
        <taxon>Fungi</taxon>
        <taxon>Dikarya</taxon>
        <taxon>Ascomycota</taxon>
        <taxon>Saccharomycotina</taxon>
        <taxon>Pichiomycetes</taxon>
        <taxon>Debaryomycetaceae</taxon>
        <taxon>Millerozyma</taxon>
    </lineage>
</organism>
<gene>
    <name evidence="2" type="primary">Piso0_005403</name>
    <name evidence="2" type="ORF">GNLVRS01_PISO0N14357g</name>
</gene>
<keyword evidence="3" id="KW-1185">Reference proteome</keyword>
<keyword evidence="1" id="KW-1133">Transmembrane helix</keyword>
<evidence type="ECO:0000256" key="1">
    <source>
        <dbReference type="SAM" id="Phobius"/>
    </source>
</evidence>
<evidence type="ECO:0000313" key="3">
    <source>
        <dbReference type="Proteomes" id="UP000005222"/>
    </source>
</evidence>
<dbReference type="Proteomes" id="UP000005222">
    <property type="component" value="Chromosome N"/>
</dbReference>
<dbReference type="EMBL" id="FO082046">
    <property type="protein sequence ID" value="CCE86885.1"/>
    <property type="molecule type" value="Genomic_DNA"/>
</dbReference>
<dbReference type="AlphaFoldDB" id="G8Y232"/>
<protein>
    <submittedName>
        <fullName evidence="2">Piso0_005403 protein</fullName>
    </submittedName>
</protein>
<feature type="transmembrane region" description="Helical" evidence="1">
    <location>
        <begin position="79"/>
        <end position="99"/>
    </location>
</feature>
<keyword evidence="1" id="KW-0472">Membrane</keyword>
<proteinExistence type="predicted"/>
<evidence type="ECO:0000313" key="2">
    <source>
        <dbReference type="EMBL" id="CCE86885.1"/>
    </source>
</evidence>
<reference evidence="2 3" key="1">
    <citation type="journal article" date="2012" name="G3 (Bethesda)">
        <title>Pichia sorbitophila, an interspecies yeast hybrid reveals early steps of genome resolution following polyploidization.</title>
        <authorList>
            <person name="Leh Louis V."/>
            <person name="Despons L."/>
            <person name="Friedrich A."/>
            <person name="Martin T."/>
            <person name="Durrens P."/>
            <person name="Casaregola S."/>
            <person name="Neuveglise C."/>
            <person name="Fairhead C."/>
            <person name="Marck C."/>
            <person name="Cruz J.A."/>
            <person name="Straub M.L."/>
            <person name="Kugler V."/>
            <person name="Sacerdot C."/>
            <person name="Uzunov Z."/>
            <person name="Thierry A."/>
            <person name="Weiss S."/>
            <person name="Bleykasten C."/>
            <person name="De Montigny J."/>
            <person name="Jacques N."/>
            <person name="Jung P."/>
            <person name="Lemaire M."/>
            <person name="Mallet S."/>
            <person name="Morel G."/>
            <person name="Richard G.F."/>
            <person name="Sarkar A."/>
            <person name="Savel G."/>
            <person name="Schacherer J."/>
            <person name="Seret M.L."/>
            <person name="Talla E."/>
            <person name="Samson G."/>
            <person name="Jubin C."/>
            <person name="Poulain J."/>
            <person name="Vacherie B."/>
            <person name="Barbe V."/>
            <person name="Pelletier E."/>
            <person name="Sherman D.J."/>
            <person name="Westhof E."/>
            <person name="Weissenbach J."/>
            <person name="Baret P.V."/>
            <person name="Wincker P."/>
            <person name="Gaillardin C."/>
            <person name="Dujon B."/>
            <person name="Souciet J.L."/>
        </authorList>
    </citation>
    <scope>NUCLEOTIDE SEQUENCE [LARGE SCALE GENOMIC DNA]</scope>
    <source>
        <strain evidence="3">ATCC MYA-4447 / BCRC 22081 / CBS 7064 / NBRC 10061 / NRRL Y-12695</strain>
    </source>
</reference>